<protein>
    <recommendedName>
        <fullName evidence="5">Peptidase A2 domain-containing protein</fullName>
    </recommendedName>
</protein>
<proteinExistence type="inferred from homology"/>
<dbReference type="Pfam" id="PF13407">
    <property type="entry name" value="Peripla_BP_4"/>
    <property type="match status" value="1"/>
</dbReference>
<dbReference type="RefSeq" id="WP_189084387.1">
    <property type="nucleotide sequence ID" value="NZ_BMRJ01000001.1"/>
</dbReference>
<reference evidence="6" key="1">
    <citation type="journal article" date="2014" name="Int. J. Syst. Evol. Microbiol.">
        <title>Complete genome sequence of Corynebacterium casei LMG S-19264T (=DSM 44701T), isolated from a smear-ripened cheese.</title>
        <authorList>
            <consortium name="US DOE Joint Genome Institute (JGI-PGF)"/>
            <person name="Walter F."/>
            <person name="Albersmeier A."/>
            <person name="Kalinowski J."/>
            <person name="Ruckert C."/>
        </authorList>
    </citation>
    <scope>NUCLEOTIDE SEQUENCE</scope>
    <source>
        <strain evidence="6">JCM 3346</strain>
    </source>
</reference>
<dbReference type="GO" id="GO:0004190">
    <property type="term" value="F:aspartic-type endopeptidase activity"/>
    <property type="evidence" value="ECO:0007669"/>
    <property type="project" value="InterPro"/>
</dbReference>
<dbReference type="InterPro" id="IPR025997">
    <property type="entry name" value="SBP_2_dom"/>
</dbReference>
<dbReference type="GO" id="GO:0030313">
    <property type="term" value="C:cell envelope"/>
    <property type="evidence" value="ECO:0007669"/>
    <property type="project" value="UniProtKB-SubCell"/>
</dbReference>
<comment type="similarity">
    <text evidence="2">Belongs to the bacterial solute-binding protein 2 family.</text>
</comment>
<dbReference type="EMBL" id="BMRJ01000001">
    <property type="protein sequence ID" value="GGR20587.1"/>
    <property type="molecule type" value="Genomic_DNA"/>
</dbReference>
<dbReference type="PANTHER" id="PTHR46847:SF1">
    <property type="entry name" value="D-ALLOSE-BINDING PERIPLASMIC PROTEIN-RELATED"/>
    <property type="match status" value="1"/>
</dbReference>
<evidence type="ECO:0000256" key="3">
    <source>
        <dbReference type="ARBA" id="ARBA00022729"/>
    </source>
</evidence>
<keyword evidence="3 4" id="KW-0732">Signal</keyword>
<gene>
    <name evidence="6" type="ORF">GCM10010196_12400</name>
</gene>
<dbReference type="GO" id="GO:0030246">
    <property type="term" value="F:carbohydrate binding"/>
    <property type="evidence" value="ECO:0007669"/>
    <property type="project" value="UniProtKB-ARBA"/>
</dbReference>
<dbReference type="PROSITE" id="PS51257">
    <property type="entry name" value="PROKAR_LIPOPROTEIN"/>
    <property type="match status" value="1"/>
</dbReference>
<evidence type="ECO:0000259" key="5">
    <source>
        <dbReference type="PROSITE" id="PS50175"/>
    </source>
</evidence>
<feature type="domain" description="Peptidase A2" evidence="5">
    <location>
        <begin position="290"/>
        <end position="366"/>
    </location>
</feature>
<evidence type="ECO:0000256" key="2">
    <source>
        <dbReference type="ARBA" id="ARBA00007639"/>
    </source>
</evidence>
<keyword evidence="7" id="KW-1185">Reference proteome</keyword>
<evidence type="ECO:0000256" key="4">
    <source>
        <dbReference type="SAM" id="SignalP"/>
    </source>
</evidence>
<dbReference type="SUPFAM" id="SSF53822">
    <property type="entry name" value="Periplasmic binding protein-like I"/>
    <property type="match status" value="1"/>
</dbReference>
<dbReference type="Gene3D" id="3.40.50.2300">
    <property type="match status" value="2"/>
</dbReference>
<dbReference type="Proteomes" id="UP000610303">
    <property type="component" value="Unassembled WGS sequence"/>
</dbReference>
<dbReference type="PANTHER" id="PTHR46847">
    <property type="entry name" value="D-ALLOSE-BINDING PERIPLASMIC PROTEIN-RELATED"/>
    <property type="match status" value="1"/>
</dbReference>
<organism evidence="6 7">
    <name type="scientific">Agromyces mediolanus</name>
    <name type="common">Corynebacterium mediolanum</name>
    <dbReference type="NCBI Taxonomy" id="41986"/>
    <lineage>
        <taxon>Bacteria</taxon>
        <taxon>Bacillati</taxon>
        <taxon>Actinomycetota</taxon>
        <taxon>Actinomycetes</taxon>
        <taxon>Micrococcales</taxon>
        <taxon>Microbacteriaceae</taxon>
        <taxon>Agromyces</taxon>
    </lineage>
</organism>
<dbReference type="InterPro" id="IPR028082">
    <property type="entry name" value="Peripla_BP_I"/>
</dbReference>
<dbReference type="GO" id="GO:0006508">
    <property type="term" value="P:proteolysis"/>
    <property type="evidence" value="ECO:0007669"/>
    <property type="project" value="InterPro"/>
</dbReference>
<accession>A0A918F901</accession>
<sequence>MQRRTSRLALVGAGVFALALTACAPGANAGGGSESEPSAEANPWFDQAQFDLENERRAAQFEGDPAKPYLQYLAGDMVAAADYALDRPGKVCFANASLSNTWRQTGWITMNQQLQVLQEQGVVASMETRDAQDSDDTQVADIDYFVNEGDCDGFIISPYSPDATTAAVERACETGKPVIVFDRAVSTDCVTSFVHSIGGMAWGVDVGEFIADQLEPGDKVVALRTAAGVDVFESRWAASQKIFDDAGIEYVDYLTGADPAEIKKAVTDEIAKGEIDAVWVDLGDQSVPAIEAFEDAGVDVPIVNGEDNMAYLRAWKERDLNGFGGVYSNFQWRTALLALTQLWQGQDIPKDWVVPQTPITSAELDAVLRVNDAMPDVHSTSFGGEDLPGFPDAWRDRIIP</sequence>
<comment type="subcellular location">
    <subcellularLocation>
        <location evidence="1">Cell envelope</location>
    </subcellularLocation>
</comment>
<dbReference type="InterPro" id="IPR001995">
    <property type="entry name" value="Peptidase_A2_cat"/>
</dbReference>
<dbReference type="PROSITE" id="PS50175">
    <property type="entry name" value="ASP_PROT_RETROV"/>
    <property type="match status" value="1"/>
</dbReference>
<evidence type="ECO:0000313" key="6">
    <source>
        <dbReference type="EMBL" id="GGR20587.1"/>
    </source>
</evidence>
<dbReference type="AlphaFoldDB" id="A0A918F901"/>
<reference evidence="6" key="2">
    <citation type="submission" date="2020-09" db="EMBL/GenBank/DDBJ databases">
        <authorList>
            <person name="Sun Q."/>
            <person name="Ohkuma M."/>
        </authorList>
    </citation>
    <scope>NUCLEOTIDE SEQUENCE</scope>
    <source>
        <strain evidence="6">JCM 3346</strain>
    </source>
</reference>
<feature type="chain" id="PRO_5036988877" description="Peptidase A2 domain-containing protein" evidence="4">
    <location>
        <begin position="30"/>
        <end position="400"/>
    </location>
</feature>
<evidence type="ECO:0000256" key="1">
    <source>
        <dbReference type="ARBA" id="ARBA00004196"/>
    </source>
</evidence>
<feature type="signal peptide" evidence="4">
    <location>
        <begin position="1"/>
        <end position="29"/>
    </location>
</feature>
<evidence type="ECO:0000313" key="7">
    <source>
        <dbReference type="Proteomes" id="UP000610303"/>
    </source>
</evidence>
<name>A0A918F901_AGRME</name>
<comment type="caution">
    <text evidence="6">The sequence shown here is derived from an EMBL/GenBank/DDBJ whole genome shotgun (WGS) entry which is preliminary data.</text>
</comment>